<evidence type="ECO:0000256" key="1">
    <source>
        <dbReference type="SAM" id="MobiDB-lite"/>
    </source>
</evidence>
<evidence type="ECO:0000313" key="4">
    <source>
        <dbReference type="Proteomes" id="UP000295444"/>
    </source>
</evidence>
<comment type="caution">
    <text evidence="3">The sequence shown here is derived from an EMBL/GenBank/DDBJ whole genome shotgun (WGS) entry which is preliminary data.</text>
</comment>
<keyword evidence="4" id="KW-1185">Reference proteome</keyword>
<evidence type="ECO:0000259" key="2">
    <source>
        <dbReference type="PROSITE" id="PS50206"/>
    </source>
</evidence>
<sequence length="329" mass="36648">MSTRGSLPDVELVSIESLVPGDSPRLEGVDEEHCRRLAEMDSTVPPILVHRQTMRVIDGMHRLRAAQLSGADTIRVRFFEGDEQEAFIWAVKENIAHGLPLTLADRTAAAHRIIDAFPHLSDRAIAGYVGLSDKTVSSVRNRRSTPEDPQLSSRLGADGRVRPLNRETGRRRAAEILRERPEASLREIAASAGISVGTAHDVRKRIRNGESPLLTQQRSGNHRPAPRMHSSNNGVERPCQDGKRKARETVPAEQIDLSILHNLTRDPALRHSESGRELLRFLHAYLVRGGWAEHVRAVPPHCTDSVSKLARQCAQLWLRFAADVENLNL</sequence>
<feature type="region of interest" description="Disordered" evidence="1">
    <location>
        <begin position="136"/>
        <end position="161"/>
    </location>
</feature>
<organism evidence="3 4">
    <name type="scientific">Labedaea rhizosphaerae</name>
    <dbReference type="NCBI Taxonomy" id="598644"/>
    <lineage>
        <taxon>Bacteria</taxon>
        <taxon>Bacillati</taxon>
        <taxon>Actinomycetota</taxon>
        <taxon>Actinomycetes</taxon>
        <taxon>Pseudonocardiales</taxon>
        <taxon>Pseudonocardiaceae</taxon>
        <taxon>Labedaea</taxon>
    </lineage>
</organism>
<evidence type="ECO:0000313" key="3">
    <source>
        <dbReference type="EMBL" id="TDQ00309.1"/>
    </source>
</evidence>
<protein>
    <submittedName>
        <fullName evidence="3">ParB-like chromosome segregation protein Spo0J</fullName>
    </submittedName>
</protein>
<name>A0A4R6SHH8_LABRH</name>
<gene>
    <name evidence="3" type="ORF">EV186_102170</name>
</gene>
<proteinExistence type="predicted"/>
<dbReference type="PROSITE" id="PS50206">
    <property type="entry name" value="RHODANESE_3"/>
    <property type="match status" value="1"/>
</dbReference>
<dbReference type="AlphaFoldDB" id="A0A4R6SHH8"/>
<feature type="region of interest" description="Disordered" evidence="1">
    <location>
        <begin position="206"/>
        <end position="245"/>
    </location>
</feature>
<dbReference type="Gene3D" id="3.90.1530.10">
    <property type="entry name" value="Conserved hypothetical protein from pyrococcus furiosus pfu- 392566-001, ParB domain"/>
    <property type="match status" value="1"/>
</dbReference>
<dbReference type="Proteomes" id="UP000295444">
    <property type="component" value="Unassembled WGS sequence"/>
</dbReference>
<dbReference type="EMBL" id="SNXZ01000002">
    <property type="protein sequence ID" value="TDQ00309.1"/>
    <property type="molecule type" value="Genomic_DNA"/>
</dbReference>
<dbReference type="InterPro" id="IPR001763">
    <property type="entry name" value="Rhodanese-like_dom"/>
</dbReference>
<feature type="domain" description="Rhodanese" evidence="2">
    <location>
        <begin position="281"/>
        <end position="303"/>
    </location>
</feature>
<accession>A0A4R6SHH8</accession>
<dbReference type="InterPro" id="IPR003115">
    <property type="entry name" value="ParB_N"/>
</dbReference>
<dbReference type="SUPFAM" id="SSF110849">
    <property type="entry name" value="ParB/Sulfiredoxin"/>
    <property type="match status" value="1"/>
</dbReference>
<dbReference type="RefSeq" id="WP_166659105.1">
    <property type="nucleotide sequence ID" value="NZ_SNXZ01000002.1"/>
</dbReference>
<dbReference type="InterPro" id="IPR036086">
    <property type="entry name" value="ParB/Sulfiredoxin_sf"/>
</dbReference>
<dbReference type="SMART" id="SM00470">
    <property type="entry name" value="ParB"/>
    <property type="match status" value="1"/>
</dbReference>
<dbReference type="Pfam" id="PF02195">
    <property type="entry name" value="ParB_N"/>
    <property type="match status" value="1"/>
</dbReference>
<reference evidence="3 4" key="1">
    <citation type="submission" date="2019-03" db="EMBL/GenBank/DDBJ databases">
        <title>Genomic Encyclopedia of Type Strains, Phase IV (KMG-IV): sequencing the most valuable type-strain genomes for metagenomic binning, comparative biology and taxonomic classification.</title>
        <authorList>
            <person name="Goeker M."/>
        </authorList>
    </citation>
    <scope>NUCLEOTIDE SEQUENCE [LARGE SCALE GENOMIC DNA]</scope>
    <source>
        <strain evidence="3 4">DSM 45361</strain>
    </source>
</reference>